<gene>
    <name evidence="1" type="ORF">MYCIT1_LOCUS22498</name>
</gene>
<evidence type="ECO:0000313" key="2">
    <source>
        <dbReference type="Proteomes" id="UP001295794"/>
    </source>
</evidence>
<feature type="non-terminal residue" evidence="1">
    <location>
        <position position="1"/>
    </location>
</feature>
<sequence length="123" mass="13442">MNFGCRKRDEVHAEKDITKMARLEPSGASEYPGTLEITCMSSASAIVHSFCDVLQTLCRVPVRQTRIALCESEPVLLFLLLGTQCSVLLFVSAIEVPVVVLLRDPEESGKCRKGDVDGVACLE</sequence>
<proteinExistence type="predicted"/>
<keyword evidence="2" id="KW-1185">Reference proteome</keyword>
<organism evidence="1 2">
    <name type="scientific">Mycena citricolor</name>
    <dbReference type="NCBI Taxonomy" id="2018698"/>
    <lineage>
        <taxon>Eukaryota</taxon>
        <taxon>Fungi</taxon>
        <taxon>Dikarya</taxon>
        <taxon>Basidiomycota</taxon>
        <taxon>Agaricomycotina</taxon>
        <taxon>Agaricomycetes</taxon>
        <taxon>Agaricomycetidae</taxon>
        <taxon>Agaricales</taxon>
        <taxon>Marasmiineae</taxon>
        <taxon>Mycenaceae</taxon>
        <taxon>Mycena</taxon>
    </lineage>
</organism>
<name>A0AAD2K293_9AGAR</name>
<evidence type="ECO:0000313" key="1">
    <source>
        <dbReference type="EMBL" id="CAK5275005.1"/>
    </source>
</evidence>
<comment type="caution">
    <text evidence="1">The sequence shown here is derived from an EMBL/GenBank/DDBJ whole genome shotgun (WGS) entry which is preliminary data.</text>
</comment>
<accession>A0AAD2K293</accession>
<dbReference type="EMBL" id="CAVNYO010000403">
    <property type="protein sequence ID" value="CAK5275005.1"/>
    <property type="molecule type" value="Genomic_DNA"/>
</dbReference>
<reference evidence="1" key="1">
    <citation type="submission" date="2023-11" db="EMBL/GenBank/DDBJ databases">
        <authorList>
            <person name="De Vega J J."/>
            <person name="De Vega J J."/>
        </authorList>
    </citation>
    <scope>NUCLEOTIDE SEQUENCE</scope>
</reference>
<dbReference type="AlphaFoldDB" id="A0AAD2K293"/>
<dbReference type="Proteomes" id="UP001295794">
    <property type="component" value="Unassembled WGS sequence"/>
</dbReference>
<protein>
    <submittedName>
        <fullName evidence="1">Uncharacterized protein</fullName>
    </submittedName>
</protein>